<gene>
    <name evidence="10" type="ORF">SAMN02745136_03625</name>
</gene>
<keyword evidence="8" id="KW-0472">Membrane</keyword>
<dbReference type="InterPro" id="IPR003593">
    <property type="entry name" value="AAA+_ATPase"/>
</dbReference>
<dbReference type="PROSITE" id="PS00211">
    <property type="entry name" value="ABC_TRANSPORTER_1"/>
    <property type="match status" value="1"/>
</dbReference>
<dbReference type="RefSeq" id="WP_073278254.1">
    <property type="nucleotide sequence ID" value="NZ_FRAC01000019.1"/>
</dbReference>
<evidence type="ECO:0000256" key="5">
    <source>
        <dbReference type="ARBA" id="ARBA00022741"/>
    </source>
</evidence>
<dbReference type="AlphaFoldDB" id="A0A1M6W9B2"/>
<organism evidence="10 11">
    <name type="scientific">Anaerocolumna jejuensis DSM 15929</name>
    <dbReference type="NCBI Taxonomy" id="1121322"/>
    <lineage>
        <taxon>Bacteria</taxon>
        <taxon>Bacillati</taxon>
        <taxon>Bacillota</taxon>
        <taxon>Clostridia</taxon>
        <taxon>Lachnospirales</taxon>
        <taxon>Lachnospiraceae</taxon>
        <taxon>Anaerocolumna</taxon>
    </lineage>
</organism>
<comment type="subcellular location">
    <subcellularLocation>
        <location evidence="1">Cell membrane</location>
        <topology evidence="1">Peripheral membrane protein</topology>
    </subcellularLocation>
</comment>
<evidence type="ECO:0000313" key="10">
    <source>
        <dbReference type="EMBL" id="SHK90085.1"/>
    </source>
</evidence>
<keyword evidence="5" id="KW-0547">Nucleotide-binding</keyword>
<dbReference type="SMART" id="SM00382">
    <property type="entry name" value="AAA"/>
    <property type="match status" value="2"/>
</dbReference>
<dbReference type="STRING" id="1121322.SAMN02745136_03625"/>
<dbReference type="CDD" id="cd03216">
    <property type="entry name" value="ABC_Carb_Monos_I"/>
    <property type="match status" value="1"/>
</dbReference>
<reference evidence="10 11" key="1">
    <citation type="submission" date="2016-11" db="EMBL/GenBank/DDBJ databases">
        <authorList>
            <person name="Jaros S."/>
            <person name="Januszkiewicz K."/>
            <person name="Wedrychowicz H."/>
        </authorList>
    </citation>
    <scope>NUCLEOTIDE SEQUENCE [LARGE SCALE GENOMIC DNA]</scope>
    <source>
        <strain evidence="10 11">DSM 15929</strain>
    </source>
</reference>
<dbReference type="Gene3D" id="3.40.50.300">
    <property type="entry name" value="P-loop containing nucleotide triphosphate hydrolases"/>
    <property type="match status" value="2"/>
</dbReference>
<dbReference type="SUPFAM" id="SSF52540">
    <property type="entry name" value="P-loop containing nucleoside triphosphate hydrolases"/>
    <property type="match status" value="2"/>
</dbReference>
<dbReference type="OrthoDB" id="9771863at2"/>
<dbReference type="InterPro" id="IPR050107">
    <property type="entry name" value="ABC_carbohydrate_import_ATPase"/>
</dbReference>
<dbReference type="InterPro" id="IPR017871">
    <property type="entry name" value="ABC_transporter-like_CS"/>
</dbReference>
<evidence type="ECO:0000256" key="2">
    <source>
        <dbReference type="ARBA" id="ARBA00022448"/>
    </source>
</evidence>
<dbReference type="GO" id="GO:0005886">
    <property type="term" value="C:plasma membrane"/>
    <property type="evidence" value="ECO:0007669"/>
    <property type="project" value="UniProtKB-SubCell"/>
</dbReference>
<dbReference type="InterPro" id="IPR003439">
    <property type="entry name" value="ABC_transporter-like_ATP-bd"/>
</dbReference>
<evidence type="ECO:0000313" key="11">
    <source>
        <dbReference type="Proteomes" id="UP000184386"/>
    </source>
</evidence>
<dbReference type="CDD" id="cd03215">
    <property type="entry name" value="ABC_Carb_Monos_II"/>
    <property type="match status" value="1"/>
</dbReference>
<sequence>MENNIILSTENIQKSFLGTKVLKGVSIELKRGEIHALIGENGAGKSTLVNIISGVHQPDDGDIFLDGIKQEYKNPSDAQKAGIGLVHQELALCSHVTVGENVFIGRLPETGGLIDRKKLYEMTEKVLEPFESSIKPDQIVEELSVAQQQIVEIAKALSLNCKVIIFDEPTSSLNESEAQKLMNIIEDIKKQGIGILYISHKLSEIFQITDRLTVLRDGNFIETLDTGSTNSDHVISSMVGKQVKKLYPNKSTCVNEKEEILHVEGFTRLPEFKDISFTVRKGEILGLCGLVGSGRTEVSRAICGIDKSKSGEVYLNGTKVSIKCYADALNNGICYLSEDRKKDGLFVAMTLLENMMAPELKNISRFGLLNRRMVTKQMADYKQKINIKYVTVNQIMNNLSGGNQQKIMISKLLALNPKLIIMDEPTRGIDVGAKTEIHAMLRELSEAGVGVVIISSEMPEIVGMCDRVVIMNVGNLVGELKGEDITQENIIAKISEFCEY</sequence>
<keyword evidence="11" id="KW-1185">Reference proteome</keyword>
<keyword evidence="7" id="KW-1278">Translocase</keyword>
<dbReference type="GO" id="GO:0005524">
    <property type="term" value="F:ATP binding"/>
    <property type="evidence" value="ECO:0007669"/>
    <property type="project" value="UniProtKB-KW"/>
</dbReference>
<keyword evidence="2" id="KW-0813">Transport</keyword>
<feature type="domain" description="ABC transporter" evidence="9">
    <location>
        <begin position="255"/>
        <end position="498"/>
    </location>
</feature>
<dbReference type="PANTHER" id="PTHR43790">
    <property type="entry name" value="CARBOHYDRATE TRANSPORT ATP-BINDING PROTEIN MG119-RELATED"/>
    <property type="match status" value="1"/>
</dbReference>
<evidence type="ECO:0000259" key="9">
    <source>
        <dbReference type="PROSITE" id="PS50893"/>
    </source>
</evidence>
<evidence type="ECO:0000256" key="3">
    <source>
        <dbReference type="ARBA" id="ARBA00022475"/>
    </source>
</evidence>
<keyword evidence="6 10" id="KW-0067">ATP-binding</keyword>
<evidence type="ECO:0000256" key="7">
    <source>
        <dbReference type="ARBA" id="ARBA00022967"/>
    </source>
</evidence>
<dbReference type="Proteomes" id="UP000184386">
    <property type="component" value="Unassembled WGS sequence"/>
</dbReference>
<evidence type="ECO:0000256" key="4">
    <source>
        <dbReference type="ARBA" id="ARBA00022737"/>
    </source>
</evidence>
<dbReference type="InterPro" id="IPR027417">
    <property type="entry name" value="P-loop_NTPase"/>
</dbReference>
<keyword evidence="4" id="KW-0677">Repeat</keyword>
<proteinExistence type="predicted"/>
<name>A0A1M6W9B2_9FIRM</name>
<evidence type="ECO:0000256" key="8">
    <source>
        <dbReference type="ARBA" id="ARBA00023136"/>
    </source>
</evidence>
<keyword evidence="3" id="KW-1003">Cell membrane</keyword>
<protein>
    <submittedName>
        <fullName evidence="10">Monosaccharide ABC transporter ATP-binding protein, CUT2 family (TC 3.A.1.2.-)</fullName>
    </submittedName>
</protein>
<accession>A0A1M6W9B2</accession>
<dbReference type="EMBL" id="FRAC01000019">
    <property type="protein sequence ID" value="SHK90085.1"/>
    <property type="molecule type" value="Genomic_DNA"/>
</dbReference>
<dbReference type="PANTHER" id="PTHR43790:SF9">
    <property type="entry name" value="GALACTOFURANOSE TRANSPORTER ATP-BINDING PROTEIN YTFR"/>
    <property type="match status" value="1"/>
</dbReference>
<evidence type="ECO:0000256" key="6">
    <source>
        <dbReference type="ARBA" id="ARBA00022840"/>
    </source>
</evidence>
<feature type="domain" description="ABC transporter" evidence="9">
    <location>
        <begin position="7"/>
        <end position="242"/>
    </location>
</feature>
<dbReference type="GO" id="GO:0016887">
    <property type="term" value="F:ATP hydrolysis activity"/>
    <property type="evidence" value="ECO:0007669"/>
    <property type="project" value="InterPro"/>
</dbReference>
<dbReference type="FunFam" id="3.40.50.300:FF:000127">
    <property type="entry name" value="Ribose import ATP-binding protein RbsA"/>
    <property type="match status" value="1"/>
</dbReference>
<evidence type="ECO:0000256" key="1">
    <source>
        <dbReference type="ARBA" id="ARBA00004202"/>
    </source>
</evidence>
<dbReference type="PROSITE" id="PS50893">
    <property type="entry name" value="ABC_TRANSPORTER_2"/>
    <property type="match status" value="2"/>
</dbReference>
<dbReference type="Pfam" id="PF00005">
    <property type="entry name" value="ABC_tran"/>
    <property type="match status" value="2"/>
</dbReference>